<keyword evidence="2" id="KW-1185">Reference proteome</keyword>
<organism evidence="1 2">
    <name type="scientific">Fibrella forsythiae</name>
    <dbReference type="NCBI Taxonomy" id="2817061"/>
    <lineage>
        <taxon>Bacteria</taxon>
        <taxon>Pseudomonadati</taxon>
        <taxon>Bacteroidota</taxon>
        <taxon>Cytophagia</taxon>
        <taxon>Cytophagales</taxon>
        <taxon>Spirosomataceae</taxon>
        <taxon>Fibrella</taxon>
    </lineage>
</organism>
<reference evidence="1 2" key="1">
    <citation type="submission" date="2021-03" db="EMBL/GenBank/DDBJ databases">
        <title>Fibrella sp. HMF5405 genome sequencing and assembly.</title>
        <authorList>
            <person name="Kang H."/>
            <person name="Kim H."/>
            <person name="Bae S."/>
            <person name="Joh K."/>
        </authorList>
    </citation>
    <scope>NUCLEOTIDE SEQUENCE [LARGE SCALE GENOMIC DNA]</scope>
    <source>
        <strain evidence="1 2">HMF5405</strain>
    </source>
</reference>
<protein>
    <submittedName>
        <fullName evidence="1">Uncharacterized protein</fullName>
    </submittedName>
</protein>
<comment type="caution">
    <text evidence="1">The sequence shown here is derived from an EMBL/GenBank/DDBJ whole genome shotgun (WGS) entry which is preliminary data.</text>
</comment>
<evidence type="ECO:0000313" key="2">
    <source>
        <dbReference type="Proteomes" id="UP000664628"/>
    </source>
</evidence>
<name>A0ABS3JVZ4_9BACT</name>
<proteinExistence type="predicted"/>
<dbReference type="Proteomes" id="UP000664628">
    <property type="component" value="Unassembled WGS sequence"/>
</dbReference>
<accession>A0ABS3JVZ4</accession>
<sequence length="142" mass="16104">MATFHSLLKSFVQRHIAAPGPLASPIVPTVIDSAQRWQTHFVCPQALATVRRLIDQDMLRWLDRQPTYVPERLLLVVERLVPQEYGMVVLTHEAWVTISHALITYEIVQEQLRGVPILEGTEPALVLCHLACVRNVPRELVA</sequence>
<gene>
    <name evidence="1" type="ORF">J2I46_31225</name>
</gene>
<evidence type="ECO:0000313" key="1">
    <source>
        <dbReference type="EMBL" id="MBO0953087.1"/>
    </source>
</evidence>
<dbReference type="RefSeq" id="WP_207333039.1">
    <property type="nucleotide sequence ID" value="NZ_JAFMYW010000019.1"/>
</dbReference>
<dbReference type="EMBL" id="JAFMYW010000019">
    <property type="protein sequence ID" value="MBO0953087.1"/>
    <property type="molecule type" value="Genomic_DNA"/>
</dbReference>